<evidence type="ECO:0000313" key="6">
    <source>
        <dbReference type="EMBL" id="MBD3870832.1"/>
    </source>
</evidence>
<proteinExistence type="predicted"/>
<dbReference type="CDD" id="cd07205">
    <property type="entry name" value="Pat_PNPLA6_PNPLA7_NTE1_like"/>
    <property type="match status" value="1"/>
</dbReference>
<evidence type="ECO:0000313" key="7">
    <source>
        <dbReference type="Proteomes" id="UP000598633"/>
    </source>
</evidence>
<feature type="short sequence motif" description="DGA/G" evidence="4">
    <location>
        <begin position="150"/>
        <end position="152"/>
    </location>
</feature>
<evidence type="ECO:0000256" key="2">
    <source>
        <dbReference type="ARBA" id="ARBA00022963"/>
    </source>
</evidence>
<dbReference type="SUPFAM" id="SSF52151">
    <property type="entry name" value="FabD/lysophospholipase-like"/>
    <property type="match status" value="1"/>
</dbReference>
<feature type="active site" description="Nucleophile" evidence="4">
    <location>
        <position position="41"/>
    </location>
</feature>
<dbReference type="PANTHER" id="PTHR14226">
    <property type="entry name" value="NEUROPATHY TARGET ESTERASE/SWISS CHEESE D.MELANOGASTER"/>
    <property type="match status" value="1"/>
</dbReference>
<evidence type="ECO:0000259" key="5">
    <source>
        <dbReference type="PROSITE" id="PS51635"/>
    </source>
</evidence>
<dbReference type="Proteomes" id="UP000598633">
    <property type="component" value="Unassembled WGS sequence"/>
</dbReference>
<keyword evidence="3 4" id="KW-0443">Lipid metabolism</keyword>
<dbReference type="InterPro" id="IPR002641">
    <property type="entry name" value="PNPLA_dom"/>
</dbReference>
<keyword evidence="2 4" id="KW-0442">Lipid degradation</keyword>
<protein>
    <submittedName>
        <fullName evidence="6">Patatin-like phospholipase family protein</fullName>
    </submittedName>
</protein>
<dbReference type="PANTHER" id="PTHR14226:SF76">
    <property type="entry name" value="NTE FAMILY PROTEIN RSSA"/>
    <property type="match status" value="1"/>
</dbReference>
<accession>A0A8J6Y5V7</accession>
<dbReference type="InterPro" id="IPR050301">
    <property type="entry name" value="NTE"/>
</dbReference>
<dbReference type="EMBL" id="JACXWA010000094">
    <property type="protein sequence ID" value="MBD3870832.1"/>
    <property type="molecule type" value="Genomic_DNA"/>
</dbReference>
<organism evidence="6 7">
    <name type="scientific">Candidatus Sulfomarinibacter kjeldsenii</name>
    <dbReference type="NCBI Taxonomy" id="2885994"/>
    <lineage>
        <taxon>Bacteria</taxon>
        <taxon>Pseudomonadati</taxon>
        <taxon>Acidobacteriota</taxon>
        <taxon>Thermoanaerobaculia</taxon>
        <taxon>Thermoanaerobaculales</taxon>
        <taxon>Candidatus Sulfomarinibacteraceae</taxon>
        <taxon>Candidatus Sulfomarinibacter</taxon>
    </lineage>
</organism>
<name>A0A8J6Y5V7_9BACT</name>
<dbReference type="AlphaFoldDB" id="A0A8J6Y5V7"/>
<dbReference type="Gene3D" id="3.40.1090.10">
    <property type="entry name" value="Cytosolic phospholipase A2 catalytic domain"/>
    <property type="match status" value="2"/>
</dbReference>
<evidence type="ECO:0000256" key="1">
    <source>
        <dbReference type="ARBA" id="ARBA00022801"/>
    </source>
</evidence>
<evidence type="ECO:0000256" key="4">
    <source>
        <dbReference type="PROSITE-ProRule" id="PRU01161"/>
    </source>
</evidence>
<feature type="short sequence motif" description="GXSXG" evidence="4">
    <location>
        <begin position="39"/>
        <end position="43"/>
    </location>
</feature>
<dbReference type="Pfam" id="PF01734">
    <property type="entry name" value="Patatin"/>
    <property type="match status" value="1"/>
</dbReference>
<dbReference type="InterPro" id="IPR016035">
    <property type="entry name" value="Acyl_Trfase/lysoPLipase"/>
</dbReference>
<evidence type="ECO:0000256" key="3">
    <source>
        <dbReference type="ARBA" id="ARBA00023098"/>
    </source>
</evidence>
<comment type="caution">
    <text evidence="6">The sequence shown here is derived from an EMBL/GenBank/DDBJ whole genome shotgun (WGS) entry which is preliminary data.</text>
</comment>
<feature type="domain" description="PNPLA" evidence="5">
    <location>
        <begin position="8"/>
        <end position="163"/>
    </location>
</feature>
<comment type="caution">
    <text evidence="4">Lacks conserved residue(s) required for the propagation of feature annotation.</text>
</comment>
<reference evidence="6 7" key="1">
    <citation type="submission" date="2020-08" db="EMBL/GenBank/DDBJ databases">
        <title>Acidobacteriota in marine sediments use diverse sulfur dissimilation pathways.</title>
        <authorList>
            <person name="Wasmund K."/>
        </authorList>
    </citation>
    <scope>NUCLEOTIDE SEQUENCE [LARGE SCALE GENOMIC DNA]</scope>
    <source>
        <strain evidence="6">MAG AM3-A</strain>
    </source>
</reference>
<dbReference type="GO" id="GO:0016787">
    <property type="term" value="F:hydrolase activity"/>
    <property type="evidence" value="ECO:0007669"/>
    <property type="project" value="UniProtKB-UniRule"/>
</dbReference>
<dbReference type="PROSITE" id="PS51635">
    <property type="entry name" value="PNPLA"/>
    <property type="match status" value="1"/>
</dbReference>
<gene>
    <name evidence="6" type="ORF">IFJ97_05670</name>
</gene>
<keyword evidence="1 4" id="KW-0378">Hydrolase</keyword>
<dbReference type="GO" id="GO:0016042">
    <property type="term" value="P:lipid catabolic process"/>
    <property type="evidence" value="ECO:0007669"/>
    <property type="project" value="UniProtKB-UniRule"/>
</dbReference>
<feature type="active site" description="Proton acceptor" evidence="4">
    <location>
        <position position="150"/>
    </location>
</feature>
<sequence length="284" mass="30278">MTEKRIALALGGGAAKGLAHVGVLRGLEEDGIEVAAIAGTSMGSIVGALYARGMRGKEMEAFFGSVDWARLGKIMLRSPGGGAFRDLLRETLGIEPIEDLAIPFAAVCCNLETGKEVVIRRGNLADAVVASSSIPGILPPSMIDGQTLVDGAMVTPVPVESAGQLFSAPVVAVNVLRPPAAGHTIKPVVKRLLEGAAPMQLMNHVEAFFNNHPLPIVGRKPDFPNRLEVVMRSFHVMQYNLARQGERASQIVEPEVGSIGWFEFERAREIMAEGYRAYRAAAIG</sequence>